<dbReference type="EC" id="1.1.1.267" evidence="6"/>
<keyword evidence="8" id="KW-0521">NADP</keyword>
<keyword evidence="9" id="KW-0933">Apicoplast</keyword>
<dbReference type="SUPFAM" id="SSF51735">
    <property type="entry name" value="NAD(P)-binding Rossmann-fold domains"/>
    <property type="match status" value="1"/>
</dbReference>
<dbReference type="GO" id="GO:0030145">
    <property type="term" value="F:manganese ion binding"/>
    <property type="evidence" value="ECO:0007669"/>
    <property type="project" value="TreeGrafter"/>
</dbReference>
<comment type="cofactor">
    <cofactor evidence="2">
        <name>Mg(2+)</name>
        <dbReference type="ChEBI" id="CHEBI:18420"/>
    </cofactor>
</comment>
<name>A0A7S3ZRW4_9STRA</name>
<dbReference type="InterPro" id="IPR026877">
    <property type="entry name" value="DXPR_C"/>
</dbReference>
<feature type="domain" description="1-deoxy-D-xylulose 5-phosphate reductoisomerase C-terminal" evidence="16">
    <location>
        <begin position="225"/>
        <end position="314"/>
    </location>
</feature>
<evidence type="ECO:0000256" key="6">
    <source>
        <dbReference type="ARBA" id="ARBA00012366"/>
    </source>
</evidence>
<dbReference type="Pfam" id="PF13288">
    <property type="entry name" value="DXPR_C"/>
    <property type="match status" value="1"/>
</dbReference>
<evidence type="ECO:0000259" key="17">
    <source>
        <dbReference type="Pfam" id="PF13288"/>
    </source>
</evidence>
<dbReference type="GO" id="GO:0030604">
    <property type="term" value="F:1-deoxy-D-xylulose-5-phosphate reductoisomerase activity"/>
    <property type="evidence" value="ECO:0007669"/>
    <property type="project" value="UniProtKB-EC"/>
</dbReference>
<dbReference type="InterPro" id="IPR013644">
    <property type="entry name" value="DXP_reductoisomerase_C"/>
</dbReference>
<comment type="catalytic activity">
    <reaction evidence="13">
        <text>2-C-methyl-D-erythritol 4-phosphate + NADP(+) = 1-deoxy-D-xylulose 5-phosphate + NADPH + H(+)</text>
        <dbReference type="Rhea" id="RHEA:13717"/>
        <dbReference type="ChEBI" id="CHEBI:15378"/>
        <dbReference type="ChEBI" id="CHEBI:57783"/>
        <dbReference type="ChEBI" id="CHEBI:57792"/>
        <dbReference type="ChEBI" id="CHEBI:58262"/>
        <dbReference type="ChEBI" id="CHEBI:58349"/>
        <dbReference type="EC" id="1.1.1.267"/>
    </reaction>
    <physiologicalReaction direction="right-to-left" evidence="13">
        <dbReference type="Rhea" id="RHEA:13719"/>
    </physiologicalReaction>
</comment>
<dbReference type="GO" id="GO:0051484">
    <property type="term" value="P:isopentenyl diphosphate biosynthetic process, methylerythritol 4-phosphate pathway involved in terpenoid biosynthetic process"/>
    <property type="evidence" value="ECO:0007669"/>
    <property type="project" value="TreeGrafter"/>
</dbReference>
<organism evidence="18">
    <name type="scientific">Pelagomonas calceolata</name>
    <dbReference type="NCBI Taxonomy" id="35677"/>
    <lineage>
        <taxon>Eukaryota</taxon>
        <taxon>Sar</taxon>
        <taxon>Stramenopiles</taxon>
        <taxon>Ochrophyta</taxon>
        <taxon>Pelagophyceae</taxon>
        <taxon>Pelagomonadales</taxon>
        <taxon>Pelagomonadaceae</taxon>
        <taxon>Pelagomonas</taxon>
    </lineage>
</organism>
<accession>A0A7S3ZRW4</accession>
<dbReference type="EMBL" id="HBIW01008373">
    <property type="protein sequence ID" value="CAE0691657.1"/>
    <property type="molecule type" value="Transcribed_RNA"/>
</dbReference>
<dbReference type="PANTHER" id="PTHR30525">
    <property type="entry name" value="1-DEOXY-D-XYLULOSE 5-PHOSPHATE REDUCTOISOMERASE"/>
    <property type="match status" value="1"/>
</dbReference>
<evidence type="ECO:0000256" key="8">
    <source>
        <dbReference type="ARBA" id="ARBA00022857"/>
    </source>
</evidence>
<dbReference type="Gene3D" id="3.40.50.720">
    <property type="entry name" value="NAD(P)-binding Rossmann-like Domain"/>
    <property type="match status" value="1"/>
</dbReference>
<keyword evidence="11" id="KW-0464">Manganese</keyword>
<evidence type="ECO:0000256" key="9">
    <source>
        <dbReference type="ARBA" id="ARBA00022887"/>
    </source>
</evidence>
<comment type="cofactor">
    <cofactor evidence="1">
        <name>Mn(2+)</name>
        <dbReference type="ChEBI" id="CHEBI:29035"/>
    </cofactor>
</comment>
<dbReference type="GO" id="GO:0070402">
    <property type="term" value="F:NADPH binding"/>
    <property type="evidence" value="ECO:0007669"/>
    <property type="project" value="InterPro"/>
</dbReference>
<dbReference type="Gene3D" id="1.10.1740.10">
    <property type="match status" value="1"/>
</dbReference>
<evidence type="ECO:0000256" key="13">
    <source>
        <dbReference type="ARBA" id="ARBA00048543"/>
    </source>
</evidence>
<protein>
    <recommendedName>
        <fullName evidence="14">1-deoxy-D-xylulose 5-phosphate reductoisomerase, apicoplastic</fullName>
        <ecNumber evidence="6">1.1.1.267</ecNumber>
    </recommendedName>
</protein>
<dbReference type="NCBIfam" id="NF009114">
    <property type="entry name" value="PRK12464.1"/>
    <property type="match status" value="1"/>
</dbReference>
<dbReference type="InterPro" id="IPR013512">
    <property type="entry name" value="DXP_reductoisomerase_N"/>
</dbReference>
<comment type="subcellular location">
    <subcellularLocation>
        <location evidence="3">Plastid</location>
        <location evidence="3">Apicoplast</location>
    </subcellularLocation>
</comment>
<comment type="pathway">
    <text evidence="4">Isoprenoid biosynthesis; isopentenyl diphosphate biosynthesis via DXP pathway; isopentenyl diphosphate from 1-deoxy-D-xylulose 5-phosphate: step 1/6.</text>
</comment>
<keyword evidence="10" id="KW-0560">Oxidoreductase</keyword>
<proteinExistence type="inferred from homology"/>
<evidence type="ECO:0000256" key="4">
    <source>
        <dbReference type="ARBA" id="ARBA00005094"/>
    </source>
</evidence>
<evidence type="ECO:0000256" key="2">
    <source>
        <dbReference type="ARBA" id="ARBA00001946"/>
    </source>
</evidence>
<reference evidence="18" key="1">
    <citation type="submission" date="2021-01" db="EMBL/GenBank/DDBJ databases">
        <authorList>
            <person name="Corre E."/>
            <person name="Pelletier E."/>
            <person name="Niang G."/>
            <person name="Scheremetjew M."/>
            <person name="Finn R."/>
            <person name="Kale V."/>
            <person name="Holt S."/>
            <person name="Cochrane G."/>
            <person name="Meng A."/>
            <person name="Brown T."/>
            <person name="Cohen L."/>
        </authorList>
    </citation>
    <scope>NUCLEOTIDE SEQUENCE</scope>
    <source>
        <strain evidence="18">CCMP1756</strain>
    </source>
</reference>
<evidence type="ECO:0000256" key="7">
    <source>
        <dbReference type="ARBA" id="ARBA00022723"/>
    </source>
</evidence>
<feature type="domain" description="1-deoxy-D-xylulose 5-phosphate reductoisomerase N-terminal" evidence="15">
    <location>
        <begin position="77"/>
        <end position="210"/>
    </location>
</feature>
<sequence length="482" mass="51742">MRTLALISTASALLHSQAPLRSSTPLGAIDITNRGYVRIDTEKETVAHPKAAPVLDEVSLRKCVDEAVQDADWHRPISVLGSTGSIGTQTLDFCRARPDRFSVIALCAGANYKLLATQVAEFRRTVTTVGISDGSKLEPLKEALKAAGVDCASLEIYGGADAATACATAQGADVVVTGVVGTAGLPPTVAAIEAGKDIALANKETLIAGGPAILPLLKKHGTAMTPADSEHSAIFQALQGVPPNGMRKVILTASGGAFRDLTAAELADKCENEAEWVRAKATTHPNWDMGAKITVDSATMMNKGLEVIEAHYLFGADYDDIDVVVHPQSIIHSAIETQDNSVIAQLGWPDMRLPLLYSVSWPHRVRMPQDQWEPRFDLVELGSMTFKGPDNDKYPCIGLAYAAGRVGGTMTGCLNAANEMANEMFREGAFEYLDIPRVIEAAMEAHKADFIQEPSLDEIIEVDLWARRFVKDFASAKKEVFA</sequence>
<evidence type="ECO:0000313" key="18">
    <source>
        <dbReference type="EMBL" id="CAE0691657.1"/>
    </source>
</evidence>
<evidence type="ECO:0000256" key="14">
    <source>
        <dbReference type="ARBA" id="ARBA00073770"/>
    </source>
</evidence>
<dbReference type="Pfam" id="PF02670">
    <property type="entry name" value="DXP_reductoisom"/>
    <property type="match status" value="1"/>
</dbReference>
<dbReference type="SUPFAM" id="SSF55347">
    <property type="entry name" value="Glyceraldehyde-3-phosphate dehydrogenase-like, C-terminal domain"/>
    <property type="match status" value="1"/>
</dbReference>
<evidence type="ECO:0000256" key="10">
    <source>
        <dbReference type="ARBA" id="ARBA00023002"/>
    </source>
</evidence>
<dbReference type="HAMAP" id="MF_00183">
    <property type="entry name" value="DXP_reductoisom"/>
    <property type="match status" value="1"/>
</dbReference>
<evidence type="ECO:0000256" key="1">
    <source>
        <dbReference type="ARBA" id="ARBA00001936"/>
    </source>
</evidence>
<dbReference type="AlphaFoldDB" id="A0A7S3ZRW4"/>
<evidence type="ECO:0000256" key="11">
    <source>
        <dbReference type="ARBA" id="ARBA00023211"/>
    </source>
</evidence>
<dbReference type="InterPro" id="IPR036169">
    <property type="entry name" value="DXPR_C_sf"/>
</dbReference>
<dbReference type="UniPathway" id="UPA00056">
    <property type="reaction ID" value="UER00092"/>
</dbReference>
<keyword evidence="7" id="KW-0479">Metal-binding</keyword>
<evidence type="ECO:0000259" key="16">
    <source>
        <dbReference type="Pfam" id="PF08436"/>
    </source>
</evidence>
<dbReference type="InterPro" id="IPR003821">
    <property type="entry name" value="DXP_reductoisomerase"/>
</dbReference>
<feature type="domain" description="DXP reductoisomerase C-terminal" evidence="17">
    <location>
        <begin position="346"/>
        <end position="468"/>
    </location>
</feature>
<keyword evidence="12" id="KW-0414">Isoprene biosynthesis</keyword>
<dbReference type="PANTHER" id="PTHR30525:SF0">
    <property type="entry name" value="1-DEOXY-D-XYLULOSE 5-PHOSPHATE REDUCTOISOMERASE, CHLOROPLASTIC"/>
    <property type="match status" value="1"/>
</dbReference>
<evidence type="ECO:0000256" key="12">
    <source>
        <dbReference type="ARBA" id="ARBA00023229"/>
    </source>
</evidence>
<keyword evidence="9" id="KW-0934">Plastid</keyword>
<dbReference type="SUPFAM" id="SSF69055">
    <property type="entry name" value="1-deoxy-D-xylulose-5-phosphate reductoisomerase, C-terminal domain"/>
    <property type="match status" value="1"/>
</dbReference>
<gene>
    <name evidence="18" type="ORF">PCAL00307_LOCUS7093</name>
</gene>
<dbReference type="Pfam" id="PF08436">
    <property type="entry name" value="DXP_redisom_C"/>
    <property type="match status" value="1"/>
</dbReference>
<dbReference type="NCBIfam" id="TIGR00243">
    <property type="entry name" value="Dxr"/>
    <property type="match status" value="1"/>
</dbReference>
<dbReference type="InterPro" id="IPR036291">
    <property type="entry name" value="NAD(P)-bd_dom_sf"/>
</dbReference>
<evidence type="ECO:0000256" key="5">
    <source>
        <dbReference type="ARBA" id="ARBA00006825"/>
    </source>
</evidence>
<evidence type="ECO:0000259" key="15">
    <source>
        <dbReference type="Pfam" id="PF02670"/>
    </source>
</evidence>
<evidence type="ECO:0000256" key="3">
    <source>
        <dbReference type="ARBA" id="ARBA00004467"/>
    </source>
</evidence>
<comment type="similarity">
    <text evidence="5">Belongs to the DXR family.</text>
</comment>
<dbReference type="FunFam" id="3.40.50.720:FF:000045">
    <property type="entry name" value="1-deoxy-D-xylulose 5-phosphate reductoisomerase"/>
    <property type="match status" value="1"/>
</dbReference>